<dbReference type="EMBL" id="BARU01030459">
    <property type="protein sequence ID" value="GAH63643.1"/>
    <property type="molecule type" value="Genomic_DNA"/>
</dbReference>
<feature type="non-terminal residue" evidence="1">
    <location>
        <position position="1"/>
    </location>
</feature>
<proteinExistence type="predicted"/>
<sequence>QSIIQSIIHVDKLILNKFKRFQEDYVKLQKKAISYGMDSKATLSFYPFNPATLYYLGFISEYSNATRTALKFVHNITKEFLKKPIILKNPHTNKESINIINPDSLWDYFSEEISNIFPLRSLTLAY</sequence>
<name>X1J1J1_9ZZZZ</name>
<gene>
    <name evidence="1" type="ORF">S03H2_48321</name>
</gene>
<protein>
    <submittedName>
        <fullName evidence="1">Uncharacterized protein</fullName>
    </submittedName>
</protein>
<reference evidence="1" key="1">
    <citation type="journal article" date="2014" name="Front. Microbiol.">
        <title>High frequency of phylogenetically diverse reductive dehalogenase-homologous genes in deep subseafloor sedimentary metagenomes.</title>
        <authorList>
            <person name="Kawai M."/>
            <person name="Futagami T."/>
            <person name="Toyoda A."/>
            <person name="Takaki Y."/>
            <person name="Nishi S."/>
            <person name="Hori S."/>
            <person name="Arai W."/>
            <person name="Tsubouchi T."/>
            <person name="Morono Y."/>
            <person name="Uchiyama I."/>
            <person name="Ito T."/>
            <person name="Fujiyama A."/>
            <person name="Inagaki F."/>
            <person name="Takami H."/>
        </authorList>
    </citation>
    <scope>NUCLEOTIDE SEQUENCE</scope>
    <source>
        <strain evidence="1">Expedition CK06-06</strain>
    </source>
</reference>
<dbReference type="AlphaFoldDB" id="X1J1J1"/>
<organism evidence="1">
    <name type="scientific">marine sediment metagenome</name>
    <dbReference type="NCBI Taxonomy" id="412755"/>
    <lineage>
        <taxon>unclassified sequences</taxon>
        <taxon>metagenomes</taxon>
        <taxon>ecological metagenomes</taxon>
    </lineage>
</organism>
<comment type="caution">
    <text evidence="1">The sequence shown here is derived from an EMBL/GenBank/DDBJ whole genome shotgun (WGS) entry which is preliminary data.</text>
</comment>
<accession>X1J1J1</accession>
<evidence type="ECO:0000313" key="1">
    <source>
        <dbReference type="EMBL" id="GAH63643.1"/>
    </source>
</evidence>